<dbReference type="InterPro" id="IPR045119">
    <property type="entry name" value="SUN1-5"/>
</dbReference>
<keyword evidence="9" id="KW-1185">Reference proteome</keyword>
<dbReference type="InterPro" id="IPR012919">
    <property type="entry name" value="SUN_dom"/>
</dbReference>
<feature type="coiled-coil region" evidence="5">
    <location>
        <begin position="342"/>
        <end position="397"/>
    </location>
</feature>
<dbReference type="GO" id="GO:0034993">
    <property type="term" value="C:meiotic nuclear membrane microtubule tethering complex"/>
    <property type="evidence" value="ECO:0007669"/>
    <property type="project" value="TreeGrafter"/>
</dbReference>
<dbReference type="Gene3D" id="1.10.287.1490">
    <property type="match status" value="1"/>
</dbReference>
<dbReference type="PROSITE" id="PS51469">
    <property type="entry name" value="SUN"/>
    <property type="match status" value="1"/>
</dbReference>
<evidence type="ECO:0000259" key="7">
    <source>
        <dbReference type="PROSITE" id="PS51469"/>
    </source>
</evidence>
<evidence type="ECO:0000256" key="6">
    <source>
        <dbReference type="SAM" id="MobiDB-lite"/>
    </source>
</evidence>
<proteinExistence type="predicted"/>
<organism evidence="8 9">
    <name type="scientific">Protomyces lactucae-debilis</name>
    <dbReference type="NCBI Taxonomy" id="2754530"/>
    <lineage>
        <taxon>Eukaryota</taxon>
        <taxon>Fungi</taxon>
        <taxon>Dikarya</taxon>
        <taxon>Ascomycota</taxon>
        <taxon>Taphrinomycotina</taxon>
        <taxon>Taphrinomycetes</taxon>
        <taxon>Taphrinales</taxon>
        <taxon>Protomycetaceae</taxon>
        <taxon>Protomyces</taxon>
    </lineage>
</organism>
<feature type="compositionally biased region" description="Low complexity" evidence="6">
    <location>
        <begin position="123"/>
        <end position="138"/>
    </location>
</feature>
<name>A0A1Y2FR21_PROLT</name>
<dbReference type="Pfam" id="PF07738">
    <property type="entry name" value="Sad1_UNC"/>
    <property type="match status" value="1"/>
</dbReference>
<evidence type="ECO:0000256" key="1">
    <source>
        <dbReference type="ARBA" id="ARBA00004370"/>
    </source>
</evidence>
<dbReference type="OMA" id="YTSIYRL"/>
<dbReference type="RefSeq" id="XP_040727246.1">
    <property type="nucleotide sequence ID" value="XM_040868841.1"/>
</dbReference>
<accession>A0A1Y2FR21</accession>
<feature type="compositionally biased region" description="Low complexity" evidence="6">
    <location>
        <begin position="1"/>
        <end position="15"/>
    </location>
</feature>
<feature type="compositionally biased region" description="Low complexity" evidence="6">
    <location>
        <begin position="23"/>
        <end position="45"/>
    </location>
</feature>
<dbReference type="OrthoDB" id="342281at2759"/>
<evidence type="ECO:0000313" key="8">
    <source>
        <dbReference type="EMBL" id="ORY85764.1"/>
    </source>
</evidence>
<feature type="region of interest" description="Disordered" evidence="6">
    <location>
        <begin position="1"/>
        <end position="59"/>
    </location>
</feature>
<dbReference type="AlphaFoldDB" id="A0A1Y2FR21"/>
<reference evidence="8 9" key="1">
    <citation type="submission" date="2016-07" db="EMBL/GenBank/DDBJ databases">
        <title>Pervasive Adenine N6-methylation of Active Genes in Fungi.</title>
        <authorList>
            <consortium name="DOE Joint Genome Institute"/>
            <person name="Mondo S.J."/>
            <person name="Dannebaum R.O."/>
            <person name="Kuo R.C."/>
            <person name="Labutti K."/>
            <person name="Haridas S."/>
            <person name="Kuo A."/>
            <person name="Salamov A."/>
            <person name="Ahrendt S.R."/>
            <person name="Lipzen A."/>
            <person name="Sullivan W."/>
            <person name="Andreopoulos W.B."/>
            <person name="Clum A."/>
            <person name="Lindquist E."/>
            <person name="Daum C."/>
            <person name="Ramamoorthy G.K."/>
            <person name="Gryganskyi A."/>
            <person name="Culley D."/>
            <person name="Magnuson J.K."/>
            <person name="James T.Y."/>
            <person name="O'Malley M.A."/>
            <person name="Stajich J.E."/>
            <person name="Spatafora J.W."/>
            <person name="Visel A."/>
            <person name="Grigoriev I.V."/>
        </authorList>
    </citation>
    <scope>NUCLEOTIDE SEQUENCE [LARGE SCALE GENOMIC DNA]</scope>
    <source>
        <strain evidence="8 9">12-1054</strain>
    </source>
</reference>
<keyword evidence="4" id="KW-0472">Membrane</keyword>
<comment type="caution">
    <text evidence="8">The sequence shown here is derived from an EMBL/GenBank/DDBJ whole genome shotgun (WGS) entry which is preliminary data.</text>
</comment>
<keyword evidence="5" id="KW-0175">Coiled coil</keyword>
<dbReference type="STRING" id="56484.A0A1Y2FR21"/>
<evidence type="ECO:0000256" key="2">
    <source>
        <dbReference type="ARBA" id="ARBA00022692"/>
    </source>
</evidence>
<evidence type="ECO:0000256" key="4">
    <source>
        <dbReference type="ARBA" id="ARBA00023136"/>
    </source>
</evidence>
<dbReference type="PANTHER" id="PTHR12911:SF8">
    <property type="entry name" value="KLAROID PROTEIN-RELATED"/>
    <property type="match status" value="1"/>
</dbReference>
<evidence type="ECO:0000256" key="5">
    <source>
        <dbReference type="SAM" id="Coils"/>
    </source>
</evidence>
<dbReference type="EMBL" id="MCFI01000004">
    <property type="protein sequence ID" value="ORY85764.1"/>
    <property type="molecule type" value="Genomic_DNA"/>
</dbReference>
<gene>
    <name evidence="8" type="ORF">BCR37DRAFT_377485</name>
</gene>
<dbReference type="GO" id="GO:0043495">
    <property type="term" value="F:protein-membrane adaptor activity"/>
    <property type="evidence" value="ECO:0007669"/>
    <property type="project" value="TreeGrafter"/>
</dbReference>
<dbReference type="PANTHER" id="PTHR12911">
    <property type="entry name" value="SAD1/UNC-84-LIKE PROTEIN-RELATED"/>
    <property type="match status" value="1"/>
</dbReference>
<dbReference type="Proteomes" id="UP000193685">
    <property type="component" value="Unassembled WGS sequence"/>
</dbReference>
<dbReference type="Gene3D" id="2.60.120.260">
    <property type="entry name" value="Galactose-binding domain-like"/>
    <property type="match status" value="1"/>
</dbReference>
<feature type="region of interest" description="Disordered" evidence="6">
    <location>
        <begin position="79"/>
        <end position="104"/>
    </location>
</feature>
<keyword evidence="3" id="KW-1133">Transmembrane helix</keyword>
<dbReference type="GeneID" id="63785440"/>
<protein>
    <submittedName>
        <fullName evidence="8">UNC-like C-terminal-domain-containing protein</fullName>
    </submittedName>
</protein>
<comment type="subcellular location">
    <subcellularLocation>
        <location evidence="1">Membrane</location>
    </subcellularLocation>
</comment>
<evidence type="ECO:0000256" key="3">
    <source>
        <dbReference type="ARBA" id="ARBA00022989"/>
    </source>
</evidence>
<feature type="domain" description="SUN" evidence="7">
    <location>
        <begin position="608"/>
        <end position="793"/>
    </location>
</feature>
<keyword evidence="2" id="KW-0812">Transmembrane</keyword>
<evidence type="ECO:0000313" key="9">
    <source>
        <dbReference type="Proteomes" id="UP000193685"/>
    </source>
</evidence>
<sequence>MFTPAGAKSRAAARPARIRSRLSEGVPAALPVVGGPPSYSYGSPSARKPTQVGSRNNSDSIAGAFNAAIRESEYSVHLPSMDLDGDESAEQDTSHEYSRASASSKSIAVEDIEASINRRRSLRSSSRSIGRGSPSIISEQDFEDRTAEIDTTTHVSFDYELSQSSAEEDLDDDALLGQLGMAKKESQFNSGHVGVVLADEDMGDLQSQSMSSTSIYDRAMQHYTDLRTNAPMSIRRLRRNSDWRHFAILGCLLLLPLYFMLPELQLSPYRRNPLSISNSGIVPETPFEFGQRLVSLEAAVVQLQTEYARLADQGTQNRKDQAILLSSSSSLATGVGDTQTKLQQMSHDLKAIQARLLEDERRTGRTADTLQQLQAGVSSLEKKLSQQQQELANYIRSGAHLYKDVDSLKFNLEEQKKAVHFLNLQREGDSKKLHNELLKTFDSILPARLPVYLKPGGDLFIDPKFWTLLQAARTADINQTATFAETLLAHRDELKTFIKQSLQSFAEDNDGLIVSKPQFLSLLTDELKTFKTSLDTRMHQLAETVDTAHQLASDASSKSDRVISASSAQRNDSKSTSAEAIDYLVSEALLKHSIDVIDKPDYAAYNAGGRVNPFLTSPTYMHSPRALLQRVVSGVLPGVGSIRSHPPAVAIHPSTKVGMCWAFPGTQGSLAIKLSLPITLTDIVVEHVHPDIAHDASSAPRTIEIWAHLTDSADDIVSGSRVMKAAPASGFVHVMDIEYNVYHGTQAAQIFTVPPRLRQPGVFADQVLFRVNSNWGNPDYTCIYRVRAIGMPGKVNAAGSFRDDESL</sequence>
<feature type="region of interest" description="Disordered" evidence="6">
    <location>
        <begin position="117"/>
        <end position="144"/>
    </location>
</feature>